<keyword evidence="4" id="KW-1185">Reference proteome</keyword>
<comment type="caution">
    <text evidence="1">Lacks conserved residue(s) required for the propagation of feature annotation.</text>
</comment>
<dbReference type="PANTHER" id="PTHR15036">
    <property type="entry name" value="PIKACHURIN-LIKE PROTEIN"/>
    <property type="match status" value="1"/>
</dbReference>
<reference evidence="3" key="3">
    <citation type="submission" date="2025-09" db="UniProtKB">
        <authorList>
            <consortium name="Ensembl"/>
        </authorList>
    </citation>
    <scope>IDENTIFICATION</scope>
</reference>
<dbReference type="SUPFAM" id="SSF49899">
    <property type="entry name" value="Concanavalin A-like lectins/glucanases"/>
    <property type="match status" value="2"/>
</dbReference>
<dbReference type="GO" id="GO:0016020">
    <property type="term" value="C:membrane"/>
    <property type="evidence" value="ECO:0007669"/>
    <property type="project" value="UniProtKB-SubCell"/>
</dbReference>
<name>H3CKA1_TETNG</name>
<dbReference type="PANTHER" id="PTHR15036:SF85">
    <property type="entry name" value="SP2353, ISOFORM A"/>
    <property type="match status" value="1"/>
</dbReference>
<reference evidence="3" key="2">
    <citation type="submission" date="2025-08" db="UniProtKB">
        <authorList>
            <consortium name="Ensembl"/>
        </authorList>
    </citation>
    <scope>IDENTIFICATION</scope>
</reference>
<evidence type="ECO:0000256" key="1">
    <source>
        <dbReference type="PROSITE-ProRule" id="PRU00122"/>
    </source>
</evidence>
<dbReference type="AlphaFoldDB" id="H3CKA1"/>
<evidence type="ECO:0000259" key="2">
    <source>
        <dbReference type="PROSITE" id="PS50025"/>
    </source>
</evidence>
<feature type="domain" description="Laminin G" evidence="2">
    <location>
        <begin position="112"/>
        <end position="291"/>
    </location>
</feature>
<dbReference type="SMART" id="SM00282">
    <property type="entry name" value="LamG"/>
    <property type="match status" value="1"/>
</dbReference>
<dbReference type="Gene3D" id="2.60.120.200">
    <property type="match status" value="2"/>
</dbReference>
<organism evidence="3 4">
    <name type="scientific">Tetraodon nigroviridis</name>
    <name type="common">Spotted green pufferfish</name>
    <name type="synonym">Chelonodon nigroviridis</name>
    <dbReference type="NCBI Taxonomy" id="99883"/>
    <lineage>
        <taxon>Eukaryota</taxon>
        <taxon>Metazoa</taxon>
        <taxon>Chordata</taxon>
        <taxon>Craniata</taxon>
        <taxon>Vertebrata</taxon>
        <taxon>Euteleostomi</taxon>
        <taxon>Actinopterygii</taxon>
        <taxon>Neopterygii</taxon>
        <taxon>Teleostei</taxon>
        <taxon>Neoteleostei</taxon>
        <taxon>Acanthomorphata</taxon>
        <taxon>Eupercaria</taxon>
        <taxon>Tetraodontiformes</taxon>
        <taxon>Tetradontoidea</taxon>
        <taxon>Tetraodontidae</taxon>
        <taxon>Tetraodon</taxon>
    </lineage>
</organism>
<dbReference type="PROSITE" id="PS50025">
    <property type="entry name" value="LAM_G_DOMAIN"/>
    <property type="match status" value="2"/>
</dbReference>
<dbReference type="InterPro" id="IPR013320">
    <property type="entry name" value="ConA-like_dom_sf"/>
</dbReference>
<proteinExistence type="predicted"/>
<evidence type="ECO:0000313" key="4">
    <source>
        <dbReference type="Proteomes" id="UP000007303"/>
    </source>
</evidence>
<dbReference type="InterPro" id="IPR050372">
    <property type="entry name" value="Neurexin-related_CASP"/>
</dbReference>
<reference evidence="4" key="1">
    <citation type="journal article" date="2004" name="Nature">
        <title>Genome duplication in the teleost fish Tetraodon nigroviridis reveals the early vertebrate proto-karyotype.</title>
        <authorList>
            <person name="Jaillon O."/>
            <person name="Aury J.-M."/>
            <person name="Brunet F."/>
            <person name="Petit J.-L."/>
            <person name="Stange-Thomann N."/>
            <person name="Mauceli E."/>
            <person name="Bouneau L."/>
            <person name="Fischer C."/>
            <person name="Ozouf-Costaz C."/>
            <person name="Bernot A."/>
            <person name="Nicaud S."/>
            <person name="Jaffe D."/>
            <person name="Fisher S."/>
            <person name="Lutfalla G."/>
            <person name="Dossat C."/>
            <person name="Segurens B."/>
            <person name="Dasilva C."/>
            <person name="Salanoubat M."/>
            <person name="Levy M."/>
            <person name="Boudet N."/>
            <person name="Castellano S."/>
            <person name="Anthouard V."/>
            <person name="Jubin C."/>
            <person name="Castelli V."/>
            <person name="Katinka M."/>
            <person name="Vacherie B."/>
            <person name="Biemont C."/>
            <person name="Skalli Z."/>
            <person name="Cattolico L."/>
            <person name="Poulain J."/>
            <person name="De Berardinis V."/>
            <person name="Cruaud C."/>
            <person name="Duprat S."/>
            <person name="Brottier P."/>
            <person name="Coutanceau J.-P."/>
            <person name="Gouzy J."/>
            <person name="Parra G."/>
            <person name="Lardier G."/>
            <person name="Chapple C."/>
            <person name="McKernan K.J."/>
            <person name="McEwan P."/>
            <person name="Bosak S."/>
            <person name="Kellis M."/>
            <person name="Volff J.-N."/>
            <person name="Guigo R."/>
            <person name="Zody M.C."/>
            <person name="Mesirov J."/>
            <person name="Lindblad-Toh K."/>
            <person name="Birren B."/>
            <person name="Nusbaum C."/>
            <person name="Kahn D."/>
            <person name="Robinson-Rechavi M."/>
            <person name="Laudet V."/>
            <person name="Schachter V."/>
            <person name="Quetier F."/>
            <person name="Saurin W."/>
            <person name="Scarpelli C."/>
            <person name="Wincker P."/>
            <person name="Lander E.S."/>
            <person name="Weissenbach J."/>
            <person name="Roest Crollius H."/>
        </authorList>
    </citation>
    <scope>NUCLEOTIDE SEQUENCE [LARGE SCALE GENOMIC DNA]</scope>
</reference>
<dbReference type="Pfam" id="PF02210">
    <property type="entry name" value="Laminin_G_2"/>
    <property type="match status" value="1"/>
</dbReference>
<dbReference type="HOGENOM" id="CLU_926049_0_0_1"/>
<dbReference type="STRING" id="99883.ENSTNIP00000008680"/>
<accession>H3CKA1</accession>
<protein>
    <recommendedName>
        <fullName evidence="2">Laminin G domain-containing protein</fullName>
    </recommendedName>
</protein>
<feature type="domain" description="Laminin G" evidence="2">
    <location>
        <begin position="1"/>
        <end position="97"/>
    </location>
</feature>
<dbReference type="Proteomes" id="UP000007303">
    <property type="component" value="Unassembled WGS sequence"/>
</dbReference>
<dbReference type="Ensembl" id="ENSTNIT00000008849.1">
    <property type="protein sequence ID" value="ENSTNIP00000008680.1"/>
    <property type="gene ID" value="ENSTNIG00000005945.1"/>
</dbReference>
<evidence type="ECO:0000313" key="3">
    <source>
        <dbReference type="Ensembl" id="ENSTNIP00000008680.1"/>
    </source>
</evidence>
<dbReference type="CDD" id="cd00110">
    <property type="entry name" value="LamG"/>
    <property type="match status" value="1"/>
</dbReference>
<dbReference type="InParanoid" id="H3CKA1"/>
<dbReference type="GeneTree" id="ENSGT00940000156537"/>
<dbReference type="InterPro" id="IPR001791">
    <property type="entry name" value="Laminin_G"/>
</dbReference>
<sequence>RILQYGQMSMSSEATEGEERVIKASVEAGGDQGLLNLLTDDTVFYVGGYPTTFSPPLQLTLPNFKGCIELETLNEEVLSLYNFERSFQLNTTKEKPCGRHRSKPALTQAWVNDAAYFDGTGFAQITFAEESTRMQRFEQEVKLLSQDGILLLLHNENQFLCLAVLQGQLKVFYDFTGDLVELEPKDPSSEYLRISDADPKTIEIIVLRSSTNRVVVRNNRMGLYTHTFTENIPSFSHSYYLGGVPQDKMPAQLKSLFPKQGSLKGCFRNVKAQNSHIDLKRMISSGVSFGCNSDLLVRKKS</sequence>